<name>A0A653IH65_9BACL</name>
<proteinExistence type="predicted"/>
<organism evidence="1 2">
    <name type="scientific">Exiguobacterium oxidotolerans</name>
    <dbReference type="NCBI Taxonomy" id="223958"/>
    <lineage>
        <taxon>Bacteria</taxon>
        <taxon>Bacillati</taxon>
        <taxon>Bacillota</taxon>
        <taxon>Bacilli</taxon>
        <taxon>Bacillales</taxon>
        <taxon>Bacillales Family XII. Incertae Sedis</taxon>
        <taxon>Exiguobacterium</taxon>
    </lineage>
</organism>
<dbReference type="Proteomes" id="UP000439752">
    <property type="component" value="Unassembled WGS sequence"/>
</dbReference>
<accession>A0A653IH65</accession>
<dbReference type="EMBL" id="CABWKQ010000052">
    <property type="protein sequence ID" value="VWX38614.1"/>
    <property type="molecule type" value="Genomic_DNA"/>
</dbReference>
<evidence type="ECO:0000313" key="1">
    <source>
        <dbReference type="EMBL" id="VWX38614.1"/>
    </source>
</evidence>
<gene>
    <name evidence="1" type="ORF">EXIGUO9Y_560001</name>
</gene>
<dbReference type="RefSeq" id="WP_159174149.1">
    <property type="nucleotide sequence ID" value="NZ_LR732324.1"/>
</dbReference>
<protein>
    <submittedName>
        <fullName evidence="1">Uncharacterized protein</fullName>
    </submittedName>
</protein>
<keyword evidence="2" id="KW-1185">Reference proteome</keyword>
<evidence type="ECO:0000313" key="2">
    <source>
        <dbReference type="Proteomes" id="UP000439752"/>
    </source>
</evidence>
<reference evidence="1 2" key="1">
    <citation type="submission" date="2019-10" db="EMBL/GenBank/DDBJ databases">
        <authorList>
            <person name="Karimi E."/>
        </authorList>
    </citation>
    <scope>NUCLEOTIDE SEQUENCE [LARGE SCALE GENOMIC DNA]</scope>
    <source>
        <strain evidence="1">Exiguobacterium sp. 9Y</strain>
    </source>
</reference>
<dbReference type="AlphaFoldDB" id="A0A653IH65"/>
<sequence length="60" mass="6879">MEEERTLHDILEEELSDFTKEEAFVFSKIINLEDTFLSTKSGTNGDIVGEIVRLLKGLYN</sequence>